<keyword evidence="3" id="KW-0285">Flavoprotein</keyword>
<keyword evidence="4 5" id="KW-0274">FAD</keyword>
<protein>
    <submittedName>
        <fullName evidence="6">Glucose dehydrogenase</fullName>
    </submittedName>
</protein>
<gene>
    <name evidence="6" type="ORF">KGM_213756</name>
</gene>
<dbReference type="AlphaFoldDB" id="A0A212F947"/>
<comment type="caution">
    <text evidence="6">The sequence shown here is derived from an EMBL/GenBank/DDBJ whole genome shotgun (WGS) entry which is preliminary data.</text>
</comment>
<dbReference type="Gene3D" id="3.50.50.60">
    <property type="entry name" value="FAD/NAD(P)-binding domain"/>
    <property type="match status" value="1"/>
</dbReference>
<dbReference type="InterPro" id="IPR012132">
    <property type="entry name" value="GMC_OxRdtase"/>
</dbReference>
<dbReference type="Pfam" id="PF00732">
    <property type="entry name" value="GMC_oxred_N"/>
    <property type="match status" value="1"/>
</dbReference>
<dbReference type="Proteomes" id="UP000007151">
    <property type="component" value="Unassembled WGS sequence"/>
</dbReference>
<dbReference type="InterPro" id="IPR007867">
    <property type="entry name" value="GMC_OxRtase_C"/>
</dbReference>
<dbReference type="OrthoDB" id="269227at2759"/>
<evidence type="ECO:0000313" key="6">
    <source>
        <dbReference type="EMBL" id="OWR50262.1"/>
    </source>
</evidence>
<evidence type="ECO:0000256" key="4">
    <source>
        <dbReference type="ARBA" id="ARBA00022827"/>
    </source>
</evidence>
<dbReference type="KEGG" id="dpl:KGM_213756"/>
<dbReference type="PROSITE" id="PS00624">
    <property type="entry name" value="GMC_OXRED_2"/>
    <property type="match status" value="1"/>
</dbReference>
<dbReference type="PANTHER" id="PTHR11552:SF147">
    <property type="entry name" value="CHOLINE DEHYDROGENASE, MITOCHONDRIAL"/>
    <property type="match status" value="1"/>
</dbReference>
<dbReference type="PANTHER" id="PTHR11552">
    <property type="entry name" value="GLUCOSE-METHANOL-CHOLINE GMC OXIDOREDUCTASE"/>
    <property type="match status" value="1"/>
</dbReference>
<evidence type="ECO:0000256" key="2">
    <source>
        <dbReference type="ARBA" id="ARBA00010790"/>
    </source>
</evidence>
<evidence type="ECO:0000256" key="3">
    <source>
        <dbReference type="ARBA" id="ARBA00022630"/>
    </source>
</evidence>
<accession>A0A212F947</accession>
<evidence type="ECO:0000256" key="5">
    <source>
        <dbReference type="PIRSR" id="PIRSR000137-2"/>
    </source>
</evidence>
<keyword evidence="7" id="KW-1185">Reference proteome</keyword>
<dbReference type="STRING" id="278856.A0A212F947"/>
<dbReference type="InterPro" id="IPR036188">
    <property type="entry name" value="FAD/NAD-bd_sf"/>
</dbReference>
<proteinExistence type="inferred from homology"/>
<comment type="similarity">
    <text evidence="2">Belongs to the GMC oxidoreductase family.</text>
</comment>
<comment type="cofactor">
    <cofactor evidence="1 5">
        <name>FAD</name>
        <dbReference type="ChEBI" id="CHEBI:57692"/>
    </cofactor>
</comment>
<sequence>MEIVYTFANTFLSFIQSVRDLPWLSWLLRYLSIYQALSPVEWPASYDLKDGDTFDFIVVGAGSAGAIVASRLSEIYNWKVLLLEAGGNPPPASVLPSTFAILSHTEYDWNYKADLDNGTGQSHVAGSIYMSRGKMLGGCSSNNYEIYARGAPQDFDDWSKVAPGWDWNSVLYYYKKLENMTDHTVLEDPNSSYLYSTHGPVAISRPKQNQYFEKVDETVLASYEEMGLKRLLSTNGPEILGVSRPHVTFANGRRSSTAEAYLRPLRDRRNLLVTKYARVIKILIKSNRRKAYGVQVQLKTGQFINVFAKLEVIVSAGTIDTPKLLMLSGIGPKEILQKHNIKMVADLPVGKNLQDHNLTPLIFTGKKGFHTAIQNVLITAELDSYPVPIQTGFFRLNCSICQNIAVGKPHIQIFNIHAGATVAPGVLFGCRTVTNYNKNYCYSFSRANVLHEIDVTSLVLLHPLSRGQVKIRSTNPFDDPIIELGYFRNKQDVMIAVEAVQFMMKFTETSYYKKVGGRLVKLDVDGCQGIPYNTYEYWYCYVISSATSILHPVGTCAMGRNGVVNERLKVHNIDGLRVVDASVMPLITSGNTNAPTMMIGEKAADMIKEDYKVFYG</sequence>
<dbReference type="InterPro" id="IPR000172">
    <property type="entry name" value="GMC_OxRdtase_N"/>
</dbReference>
<reference evidence="6 7" key="1">
    <citation type="journal article" date="2011" name="Cell">
        <title>The monarch butterfly genome yields insights into long-distance migration.</title>
        <authorList>
            <person name="Zhan S."/>
            <person name="Merlin C."/>
            <person name="Boore J.L."/>
            <person name="Reppert S.M."/>
        </authorList>
    </citation>
    <scope>NUCLEOTIDE SEQUENCE [LARGE SCALE GENOMIC DNA]</scope>
    <source>
        <strain evidence="6">F-2</strain>
    </source>
</reference>
<dbReference type="EMBL" id="AGBW02009643">
    <property type="protein sequence ID" value="OWR50262.1"/>
    <property type="molecule type" value="Genomic_DNA"/>
</dbReference>
<organism evidence="6 7">
    <name type="scientific">Danaus plexippus plexippus</name>
    <dbReference type="NCBI Taxonomy" id="278856"/>
    <lineage>
        <taxon>Eukaryota</taxon>
        <taxon>Metazoa</taxon>
        <taxon>Ecdysozoa</taxon>
        <taxon>Arthropoda</taxon>
        <taxon>Hexapoda</taxon>
        <taxon>Insecta</taxon>
        <taxon>Pterygota</taxon>
        <taxon>Neoptera</taxon>
        <taxon>Endopterygota</taxon>
        <taxon>Lepidoptera</taxon>
        <taxon>Glossata</taxon>
        <taxon>Ditrysia</taxon>
        <taxon>Papilionoidea</taxon>
        <taxon>Nymphalidae</taxon>
        <taxon>Danainae</taxon>
        <taxon>Danaini</taxon>
        <taxon>Danaina</taxon>
        <taxon>Danaus</taxon>
        <taxon>Danaus</taxon>
    </lineage>
</organism>
<evidence type="ECO:0000256" key="1">
    <source>
        <dbReference type="ARBA" id="ARBA00001974"/>
    </source>
</evidence>
<dbReference type="SUPFAM" id="SSF51905">
    <property type="entry name" value="FAD/NAD(P)-binding domain"/>
    <property type="match status" value="1"/>
</dbReference>
<dbReference type="GO" id="GO:0050660">
    <property type="term" value="F:flavin adenine dinucleotide binding"/>
    <property type="evidence" value="ECO:0007669"/>
    <property type="project" value="InterPro"/>
</dbReference>
<feature type="binding site" evidence="5">
    <location>
        <position position="279"/>
    </location>
    <ligand>
        <name>FAD</name>
        <dbReference type="ChEBI" id="CHEBI:57692"/>
    </ligand>
</feature>
<dbReference type="PIRSF" id="PIRSF000137">
    <property type="entry name" value="Alcohol_oxidase"/>
    <property type="match status" value="1"/>
</dbReference>
<feature type="binding site" evidence="5">
    <location>
        <position position="398"/>
    </location>
    <ligand>
        <name>substrate</name>
    </ligand>
</feature>
<evidence type="ECO:0000313" key="7">
    <source>
        <dbReference type="Proteomes" id="UP000007151"/>
    </source>
</evidence>
<dbReference type="eggNOG" id="KOG1238">
    <property type="taxonomic scope" value="Eukaryota"/>
</dbReference>
<dbReference type="Pfam" id="PF05199">
    <property type="entry name" value="GMC_oxred_C"/>
    <property type="match status" value="1"/>
</dbReference>
<dbReference type="GO" id="GO:0016614">
    <property type="term" value="F:oxidoreductase activity, acting on CH-OH group of donors"/>
    <property type="evidence" value="ECO:0007669"/>
    <property type="project" value="InterPro"/>
</dbReference>
<dbReference type="Gene3D" id="3.30.560.10">
    <property type="entry name" value="Glucose Oxidase, domain 3"/>
    <property type="match status" value="1"/>
</dbReference>
<name>A0A212F947_DANPL</name>
<dbReference type="SUPFAM" id="SSF54373">
    <property type="entry name" value="FAD-linked reductases, C-terminal domain"/>
    <property type="match status" value="1"/>
</dbReference>